<gene>
    <name evidence="1" type="ORF">AW09_002529</name>
</gene>
<proteinExistence type="predicted"/>
<evidence type="ECO:0000313" key="2">
    <source>
        <dbReference type="Proteomes" id="UP000020077"/>
    </source>
</evidence>
<dbReference type="Proteomes" id="UP000020077">
    <property type="component" value="Unassembled WGS sequence"/>
</dbReference>
<dbReference type="EMBL" id="JDVG02000411">
    <property type="protein sequence ID" value="KFB72275.1"/>
    <property type="molecule type" value="Genomic_DNA"/>
</dbReference>
<accession>A0A080LWR3</accession>
<reference evidence="1 2" key="1">
    <citation type="submission" date="2014-02" db="EMBL/GenBank/DDBJ databases">
        <title>Expanding our view of genomic diversity in Candidatus Accumulibacter clades.</title>
        <authorList>
            <person name="Skennerton C.T."/>
            <person name="Barr J.J."/>
            <person name="Slater F.R."/>
            <person name="Bond P.L."/>
            <person name="Tyson G.W."/>
        </authorList>
    </citation>
    <scope>NUCLEOTIDE SEQUENCE [LARGE SCALE GENOMIC DNA]</scope>
    <source>
        <strain evidence="2">BA-91</strain>
    </source>
</reference>
<sequence>MTNEIVEAINIDDAGSFVQAARRQMAGETLRRDALRLVVKGRTTIEEAMRISNQFED</sequence>
<protein>
    <submittedName>
        <fullName evidence="1">Type II secretory pathway, ATPase PulE/Tfp pilus assembly pathway, ATPase PilB</fullName>
    </submittedName>
</protein>
<dbReference type="AlphaFoldDB" id="A0A080LWR3"/>
<organism evidence="1 2">
    <name type="scientific">Candidatus Accumulibacter phosphatis</name>
    <dbReference type="NCBI Taxonomy" id="327160"/>
    <lineage>
        <taxon>Bacteria</taxon>
        <taxon>Pseudomonadati</taxon>
        <taxon>Pseudomonadota</taxon>
        <taxon>Betaproteobacteria</taxon>
        <taxon>Candidatus Accumulibacter</taxon>
    </lineage>
</organism>
<name>A0A080LWR3_9PROT</name>
<comment type="caution">
    <text evidence="1">The sequence shown here is derived from an EMBL/GenBank/DDBJ whole genome shotgun (WGS) entry which is preliminary data.</text>
</comment>
<evidence type="ECO:0000313" key="1">
    <source>
        <dbReference type="EMBL" id="KFB72275.1"/>
    </source>
</evidence>